<reference evidence="3" key="2">
    <citation type="submission" date="2013-03" db="EMBL/GenBank/DDBJ databases">
        <title>The Cellulophaga phages: a novel, diverse, and globally ubiquitous model system.</title>
        <authorList>
            <person name="Holmfeldt K."/>
            <person name="Solonenko N."/>
            <person name="Shah M."/>
            <person name="Corrier K."/>
            <person name="Riemann L."/>
            <person name="VerBerkmoes N.C."/>
            <person name="Sullivan M.B."/>
        </authorList>
    </citation>
    <scope>NUCLEOTIDE SEQUENCE [LARGE SCALE GENOMIC DNA]</scope>
</reference>
<proteinExistence type="predicted"/>
<evidence type="ECO:0000313" key="2">
    <source>
        <dbReference type="EMBL" id="AGO48379.1"/>
    </source>
</evidence>
<gene>
    <name evidence="2" type="ORF">Phi10:1_gp038</name>
</gene>
<name>R9ZYG7_9CAUD</name>
<reference evidence="2 3" key="1">
    <citation type="journal article" date="2013" name="Proc. Natl. Acad. Sci. U.S.A.">
        <title>Twelve previously unknown phage genera are ubiquitous in global oceans.</title>
        <authorList>
            <person name="Holmfeldt K."/>
            <person name="Solonenko N."/>
            <person name="Shah M."/>
            <person name="Corrier K."/>
            <person name="Riemann L."/>
            <person name="Verberkmoes N.C."/>
            <person name="Sullivan M.B."/>
        </authorList>
    </citation>
    <scope>NUCLEOTIDE SEQUENCE [LARGE SCALE GENOMIC DNA]</scope>
    <source>
        <strain evidence="2">Phi10:1</strain>
    </source>
</reference>
<protein>
    <submittedName>
        <fullName evidence="2">Uncharacterized protein</fullName>
    </submittedName>
</protein>
<feature type="coiled-coil region" evidence="1">
    <location>
        <begin position="7"/>
        <end position="41"/>
    </location>
</feature>
<dbReference type="Proteomes" id="UP000014711">
    <property type="component" value="Segment"/>
</dbReference>
<evidence type="ECO:0000313" key="3">
    <source>
        <dbReference type="Proteomes" id="UP000014711"/>
    </source>
</evidence>
<sequence>MTEEKALDIVEKLISKMYEKVRLLEAENKELKLANKGLKKQLLIGRVSKSLPDEIYATYDKKDGEIFCAFTSKDRCEIEKEESGCGMQTVRLVKGERF</sequence>
<dbReference type="GeneID" id="16796990"/>
<dbReference type="KEGG" id="vg:16796990"/>
<dbReference type="EMBL" id="KC821618">
    <property type="protein sequence ID" value="AGO48379.1"/>
    <property type="molecule type" value="Genomic_DNA"/>
</dbReference>
<dbReference type="RefSeq" id="YP_008241957.1">
    <property type="nucleotide sequence ID" value="NC_021802.1"/>
</dbReference>
<evidence type="ECO:0000256" key="1">
    <source>
        <dbReference type="SAM" id="Coils"/>
    </source>
</evidence>
<organism evidence="2 3">
    <name type="scientific">Cellulophaga phage phi10:1</name>
    <dbReference type="NCBI Taxonomy" id="1327981"/>
    <lineage>
        <taxon>Viruses</taxon>
        <taxon>Duplodnaviria</taxon>
        <taxon>Heunggongvirae</taxon>
        <taxon>Uroviricota</taxon>
        <taxon>Caudoviricetes</taxon>
        <taxon>Assiduviridae</taxon>
        <taxon>Cebadecemvirus</taxon>
        <taxon>Cebadecemvirus phi10una</taxon>
    </lineage>
</organism>
<keyword evidence="1" id="KW-0175">Coiled coil</keyword>
<keyword evidence="3" id="KW-1185">Reference proteome</keyword>
<accession>R9ZYG7</accession>